<proteinExistence type="predicted"/>
<dbReference type="Proteomes" id="UP000321917">
    <property type="component" value="Unassembled WGS sequence"/>
</dbReference>
<keyword evidence="4" id="KW-1185">Reference proteome</keyword>
<dbReference type="Proteomes" id="UP000321525">
    <property type="component" value="Unassembled WGS sequence"/>
</dbReference>
<dbReference type="InterPro" id="IPR053136">
    <property type="entry name" value="UTP_pyrophosphatase-like"/>
</dbReference>
<evidence type="ECO:0000313" key="5">
    <source>
        <dbReference type="Proteomes" id="UP000321917"/>
    </source>
</evidence>
<comment type="caution">
    <text evidence="3">The sequence shown here is derived from an EMBL/GenBank/DDBJ whole genome shotgun (WGS) entry which is preliminary data.</text>
</comment>
<dbReference type="EMBL" id="VOLR01000003">
    <property type="protein sequence ID" value="TWX62273.1"/>
    <property type="molecule type" value="Genomic_DNA"/>
</dbReference>
<gene>
    <name evidence="2" type="ORF">ESZ26_02485</name>
    <name evidence="3" type="ORF">ESZ27_00880</name>
</gene>
<dbReference type="PANTHER" id="PTHR30399:SF1">
    <property type="entry name" value="UTP PYROPHOSPHATASE"/>
    <property type="match status" value="1"/>
</dbReference>
<dbReference type="AlphaFoldDB" id="A0A5C6QTF6"/>
<evidence type="ECO:0000313" key="4">
    <source>
        <dbReference type="Proteomes" id="UP000321525"/>
    </source>
</evidence>
<evidence type="ECO:0000313" key="2">
    <source>
        <dbReference type="EMBL" id="TWX62273.1"/>
    </source>
</evidence>
<evidence type="ECO:0000313" key="3">
    <source>
        <dbReference type="EMBL" id="TWX72395.1"/>
    </source>
</evidence>
<dbReference type="PANTHER" id="PTHR30399">
    <property type="entry name" value="UNCHARACTERIZED PROTEIN YGJP"/>
    <property type="match status" value="1"/>
</dbReference>
<dbReference type="RefSeq" id="WP_146797969.1">
    <property type="nucleotide sequence ID" value="NZ_VOLP01000004.1"/>
</dbReference>
<accession>A0A5C6QTF6</accession>
<organism evidence="3 5">
    <name type="scientific">Colwellia hornerae</name>
    <dbReference type="NCBI Taxonomy" id="89402"/>
    <lineage>
        <taxon>Bacteria</taxon>
        <taxon>Pseudomonadati</taxon>
        <taxon>Pseudomonadota</taxon>
        <taxon>Gammaproteobacteria</taxon>
        <taxon>Alteromonadales</taxon>
        <taxon>Colwelliaceae</taxon>
        <taxon>Colwellia</taxon>
    </lineage>
</organism>
<dbReference type="InterPro" id="IPR002725">
    <property type="entry name" value="YgjP-like_metallopeptidase"/>
</dbReference>
<dbReference type="Pfam" id="PF01863">
    <property type="entry name" value="YgjP-like"/>
    <property type="match status" value="1"/>
</dbReference>
<dbReference type="EMBL" id="VOLQ01000001">
    <property type="protein sequence ID" value="TWX72395.1"/>
    <property type="molecule type" value="Genomic_DNA"/>
</dbReference>
<feature type="domain" description="YgjP-like metallopeptidase" evidence="1">
    <location>
        <begin position="13"/>
        <end position="228"/>
    </location>
</feature>
<dbReference type="Gene3D" id="3.30.2010.10">
    <property type="entry name" value="Metalloproteases ('zincins'), catalytic domain"/>
    <property type="match status" value="1"/>
</dbReference>
<dbReference type="CDD" id="cd07344">
    <property type="entry name" value="M48_yhfN_like"/>
    <property type="match status" value="1"/>
</dbReference>
<evidence type="ECO:0000259" key="1">
    <source>
        <dbReference type="Pfam" id="PF01863"/>
    </source>
</evidence>
<sequence>MLSYQLIRSAKRKTVGLQVKHGKIIIRAPKYVSEDDIANIVNSKSLWLQRKIAEQHAQPATQNNYYQKDSQLLINGELKTLDIHYGLFPEITLQQDIIIATLASKLKIKIADNVKSQDKYVKQQLEAWLKQQTHAYIDEKLSHFAEKIGVLPKSFKVRLYKSRWGSCNSRSELSFSSLLAMTPKWIIDYVIVHELCHLRHMNHSTKFWQLVALNYPNYGLAKTWLKSHQNQLQWPTI</sequence>
<dbReference type="OrthoDB" id="9811177at2"/>
<name>A0A5C6QTF6_9GAMM</name>
<reference evidence="3 5" key="1">
    <citation type="submission" date="2019-07" db="EMBL/GenBank/DDBJ databases">
        <title>Genomes of sea-ice associated Colwellia species.</title>
        <authorList>
            <person name="Bowman J.P."/>
        </authorList>
    </citation>
    <scope>NUCLEOTIDE SEQUENCE [LARGE SCALE GENOMIC DNA]</scope>
    <source>
        <strain evidence="2 4">ACAM 607</strain>
        <strain evidence="3 5">IC036</strain>
    </source>
</reference>
<protein>
    <submittedName>
        <fullName evidence="3">M48 family metallopeptidase</fullName>
    </submittedName>
</protein>